<dbReference type="InterPro" id="IPR001509">
    <property type="entry name" value="Epimerase_deHydtase"/>
</dbReference>
<feature type="binding site" evidence="5">
    <location>
        <position position="174"/>
    </location>
    <ligand>
        <name>substrate</name>
    </ligand>
</feature>
<dbReference type="HAMAP" id="MF_00956">
    <property type="entry name" value="GDP_fucose_synth"/>
    <property type="match status" value="1"/>
</dbReference>
<keyword evidence="3 5" id="KW-0560">Oxidoreductase</keyword>
<feature type="domain" description="NAD-dependent epimerase/dehydratase" evidence="6">
    <location>
        <begin position="1"/>
        <end position="224"/>
    </location>
</feature>
<evidence type="ECO:0000256" key="1">
    <source>
        <dbReference type="ARBA" id="ARBA00005959"/>
    </source>
</evidence>
<dbReference type="EMBL" id="JAJNDC010000002">
    <property type="protein sequence ID" value="MCW9713054.1"/>
    <property type="molecule type" value="Genomic_DNA"/>
</dbReference>
<feature type="site" description="Important for catalytic activity" evidence="5">
    <location>
        <position position="94"/>
    </location>
</feature>
<feature type="binding site" evidence="5">
    <location>
        <position position="256"/>
    </location>
    <ligand>
        <name>substrate</name>
    </ligand>
</feature>
<comment type="catalytic activity">
    <reaction evidence="5">
        <text>GDP-beta-L-fucose + NADP(+) = GDP-4-dehydro-alpha-D-rhamnose + NADPH + H(+)</text>
        <dbReference type="Rhea" id="RHEA:18885"/>
        <dbReference type="ChEBI" id="CHEBI:15378"/>
        <dbReference type="ChEBI" id="CHEBI:57273"/>
        <dbReference type="ChEBI" id="CHEBI:57783"/>
        <dbReference type="ChEBI" id="CHEBI:57964"/>
        <dbReference type="ChEBI" id="CHEBI:58349"/>
        <dbReference type="EC" id="1.1.1.271"/>
    </reaction>
</comment>
<feature type="binding site" evidence="5">
    <location>
        <begin position="92"/>
        <end position="95"/>
    </location>
    <ligand>
        <name>NADP(+)</name>
        <dbReference type="ChEBI" id="CHEBI:58349"/>
    </ligand>
</feature>
<sequence>MVGSAVKRKLEAEGFNNLVCRNSSELDLRNQQAVQSFFEKEQPDVVIDAAARVGGIMANNEYPWQFLYENLEIQNNIIAAAHQQEVDKLIFLGSSCIYPKHADQPMNEEALLTGSLEPTNQWYAIAKIAGVKMVDALRRQYDRNYVSLMPTNLYGPNDNFDLETSHVLPAMIRKFHEARINGHTPVPLWGTGSPMREFLHVDDVADAVFFALNHEMEHDLYNVGTGKDITIKDLALLIQDITGHEGDINWDTSKPDGTPRKLMDVSRMREAGWTYNIELEEGIRATYEWFKDHYDEIKEVKVKD</sequence>
<feature type="binding site" evidence="5">
    <location>
        <position position="189"/>
    </location>
    <ligand>
        <name>substrate</name>
    </ligand>
</feature>
<evidence type="ECO:0000256" key="5">
    <source>
        <dbReference type="HAMAP-Rule" id="MF_00956"/>
    </source>
</evidence>
<comment type="pathway">
    <text evidence="5">Nucleotide-sugar biosynthesis; GDP-L-fucose biosynthesis via de novo pathway; GDP-L-fucose from GDP-alpha-D-mannose: step 2/2.</text>
</comment>
<reference evidence="7 8" key="1">
    <citation type="submission" date="2021-11" db="EMBL/GenBank/DDBJ databases">
        <title>Aliifidinibius sp. nov., a new bacterium isolated from saline soil.</title>
        <authorList>
            <person name="Galisteo C."/>
            <person name="De La Haba R."/>
            <person name="Sanchez-Porro C."/>
            <person name="Ventosa A."/>
        </authorList>
    </citation>
    <scope>NUCLEOTIDE SEQUENCE [LARGE SCALE GENOMIC DNA]</scope>
    <source>
        <strain evidence="7 8">KACC 190600</strain>
    </source>
</reference>
<comment type="similarity">
    <text evidence="1 5">Belongs to the NAD(P)-dependent epimerase/dehydratase family. Fucose synthase subfamily.</text>
</comment>
<organism evidence="7 8">
    <name type="scientific">Fodinibius salicampi</name>
    <dbReference type="NCBI Taxonomy" id="1920655"/>
    <lineage>
        <taxon>Bacteria</taxon>
        <taxon>Pseudomonadati</taxon>
        <taxon>Balneolota</taxon>
        <taxon>Balneolia</taxon>
        <taxon>Balneolales</taxon>
        <taxon>Balneolaceae</taxon>
        <taxon>Fodinibius</taxon>
    </lineage>
</organism>
<evidence type="ECO:0000256" key="4">
    <source>
        <dbReference type="ARBA" id="ARBA00023235"/>
    </source>
</evidence>
<comment type="function">
    <text evidence="5">Catalyzes the two-step NADP-dependent conversion of GDP-4-dehydro-6-deoxy-D-mannose to GDP-fucose, involving an epimerase and a reductase reaction.</text>
</comment>
<keyword evidence="4 5" id="KW-0413">Isomerase</keyword>
<dbReference type="CDD" id="cd05239">
    <property type="entry name" value="GDP_FS_SDR_e"/>
    <property type="match status" value="1"/>
</dbReference>
<proteinExistence type="inferred from homology"/>
<feature type="active site" description="Proton donor/acceptor" evidence="5">
    <location>
        <position position="123"/>
    </location>
</feature>
<feature type="binding site" evidence="5">
    <location>
        <begin position="150"/>
        <end position="153"/>
    </location>
    <ligand>
        <name>NADP(+)</name>
        <dbReference type="ChEBI" id="CHEBI:58349"/>
    </ligand>
</feature>
<gene>
    <name evidence="5" type="primary">fcl</name>
    <name evidence="7" type="ORF">LQ318_09070</name>
</gene>
<keyword evidence="5" id="KW-0511">Multifunctional enzyme</keyword>
<dbReference type="EC" id="1.1.1.271" evidence="5"/>
<evidence type="ECO:0000313" key="7">
    <source>
        <dbReference type="EMBL" id="MCW9713054.1"/>
    </source>
</evidence>
<keyword evidence="8" id="KW-1185">Reference proteome</keyword>
<dbReference type="Proteomes" id="UP001207337">
    <property type="component" value="Unassembled WGS sequence"/>
</dbReference>
<evidence type="ECO:0000259" key="6">
    <source>
        <dbReference type="Pfam" id="PF01370"/>
    </source>
</evidence>
<dbReference type="PANTHER" id="PTHR43238:SF1">
    <property type="entry name" value="GDP-L-FUCOSE SYNTHASE"/>
    <property type="match status" value="1"/>
</dbReference>
<dbReference type="PANTHER" id="PTHR43238">
    <property type="entry name" value="GDP-L-FUCOSE SYNTHASE"/>
    <property type="match status" value="1"/>
</dbReference>
<keyword evidence="2 5" id="KW-0521">NADP</keyword>
<evidence type="ECO:0000256" key="3">
    <source>
        <dbReference type="ARBA" id="ARBA00023002"/>
    </source>
</evidence>
<dbReference type="Gene3D" id="3.40.50.720">
    <property type="entry name" value="NAD(P)-binding Rossmann-like Domain"/>
    <property type="match status" value="1"/>
</dbReference>
<accession>A0ABT3PYX4</accession>
<name>A0ABT3PYX4_9BACT</name>
<feature type="binding site" evidence="5">
    <location>
        <position position="196"/>
    </location>
    <ligand>
        <name>substrate</name>
    </ligand>
</feature>
<feature type="binding site" evidence="5">
    <location>
        <position position="127"/>
    </location>
    <ligand>
        <name>NADP(+)</name>
        <dbReference type="ChEBI" id="CHEBI:58349"/>
    </ligand>
</feature>
<comment type="caution">
    <text evidence="7">The sequence shown here is derived from an EMBL/GenBank/DDBJ whole genome shotgun (WGS) entry which is preliminary data.</text>
</comment>
<dbReference type="Pfam" id="PF01370">
    <property type="entry name" value="Epimerase"/>
    <property type="match status" value="1"/>
</dbReference>
<dbReference type="SUPFAM" id="SSF51735">
    <property type="entry name" value="NAD(P)-binding Rossmann-fold domains"/>
    <property type="match status" value="1"/>
</dbReference>
<evidence type="ECO:0000256" key="2">
    <source>
        <dbReference type="ARBA" id="ARBA00022857"/>
    </source>
</evidence>
<feature type="site" description="Important for catalytic activity" evidence="5">
    <location>
        <position position="96"/>
    </location>
</feature>
<dbReference type="Gene3D" id="3.90.25.10">
    <property type="entry name" value="UDP-galactose 4-epimerase, domain 1"/>
    <property type="match status" value="1"/>
</dbReference>
<protein>
    <recommendedName>
        <fullName evidence="5">GDP-L-fucose synthase</fullName>
        <ecNumber evidence="5">1.1.1.271</ecNumber>
    </recommendedName>
    <alternativeName>
        <fullName evidence="5">GDP-4-keto-6-deoxy-D-mannose-3,5-epimerase-4-reductase</fullName>
    </alternativeName>
</protein>
<dbReference type="InterPro" id="IPR028614">
    <property type="entry name" value="GDP_fucose/colitose_synth"/>
</dbReference>
<feature type="binding site" evidence="5">
    <location>
        <position position="166"/>
    </location>
    <ligand>
        <name>NADP(+)</name>
        <dbReference type="ChEBI" id="CHEBI:58349"/>
    </ligand>
</feature>
<dbReference type="InterPro" id="IPR036291">
    <property type="entry name" value="NAD(P)-bd_dom_sf"/>
</dbReference>
<comment type="caution">
    <text evidence="5">Lacks conserved residue(s) required for the propagation of feature annotation.</text>
</comment>
<evidence type="ECO:0000313" key="8">
    <source>
        <dbReference type="Proteomes" id="UP001207337"/>
    </source>
</evidence>